<gene>
    <name evidence="4" type="ORF">SAMN02746065_11381</name>
</gene>
<keyword evidence="2" id="KW-0560">Oxidoreductase</keyword>
<dbReference type="PANTHER" id="PTHR43673:SF10">
    <property type="entry name" value="NADH DEHYDROGENASE_NAD(P)H NITROREDUCTASE XCC3605-RELATED"/>
    <property type="match status" value="1"/>
</dbReference>
<sequence length="195" mass="21927">MEKKSVHELVMGNRSYRRFDASMRVEIKTLKGLVDLARNTASAGNLQPLKYILSASEEKNREIFSCLAWAAYLPKWKGPEPGERPSGYIVIMGDKNITENFRCDHGIAAQTILLGAREQGLGGCIFAAINHKKIRQYLSISPSHEVLLVIALGKPVENVVLEQVGEDGNIRYWRDRESVHHVPKRKLEEIIVAAH</sequence>
<keyword evidence="5" id="KW-1185">Reference proteome</keyword>
<dbReference type="InterPro" id="IPR000415">
    <property type="entry name" value="Nitroreductase-like"/>
</dbReference>
<evidence type="ECO:0000256" key="1">
    <source>
        <dbReference type="ARBA" id="ARBA00007118"/>
    </source>
</evidence>
<dbReference type="SUPFAM" id="SSF55469">
    <property type="entry name" value="FMN-dependent nitroreductase-like"/>
    <property type="match status" value="1"/>
</dbReference>
<dbReference type="AlphaFoldDB" id="A0A1W2CRN8"/>
<protein>
    <submittedName>
        <fullName evidence="4">Nitroreductase</fullName>
    </submittedName>
</protein>
<dbReference type="STRING" id="1121400.SAMN02746065_11381"/>
<evidence type="ECO:0000313" key="4">
    <source>
        <dbReference type="EMBL" id="SMC87552.1"/>
    </source>
</evidence>
<dbReference type="GO" id="GO:0016491">
    <property type="term" value="F:oxidoreductase activity"/>
    <property type="evidence" value="ECO:0007669"/>
    <property type="project" value="UniProtKB-KW"/>
</dbReference>
<dbReference type="InterPro" id="IPR023312">
    <property type="entry name" value="Put_nitroreductase_C_bac"/>
</dbReference>
<feature type="domain" description="Nitroreductase" evidence="3">
    <location>
        <begin position="13"/>
        <end position="154"/>
    </location>
</feature>
<comment type="similarity">
    <text evidence="1">Belongs to the nitroreductase family.</text>
</comment>
<dbReference type="Gene3D" id="3.40.109.10">
    <property type="entry name" value="NADH Oxidase"/>
    <property type="match status" value="1"/>
</dbReference>
<dbReference type="PANTHER" id="PTHR43673">
    <property type="entry name" value="NAD(P)H NITROREDUCTASE YDGI-RELATED"/>
    <property type="match status" value="1"/>
</dbReference>
<dbReference type="OrthoDB" id="9804207at2"/>
<name>A0A1W2CRN8_9BACT</name>
<dbReference type="Gene3D" id="2.20.180.10">
    <property type="entry name" value="putative fmn-dependent nitroreductase like domains"/>
    <property type="match status" value="1"/>
</dbReference>
<accession>A0A1W2CRN8</accession>
<reference evidence="4 5" key="1">
    <citation type="submission" date="2017-04" db="EMBL/GenBank/DDBJ databases">
        <authorList>
            <person name="Afonso C.L."/>
            <person name="Miller P.J."/>
            <person name="Scott M.A."/>
            <person name="Spackman E."/>
            <person name="Goraichik I."/>
            <person name="Dimitrov K.M."/>
            <person name="Suarez D.L."/>
            <person name="Swayne D.E."/>
        </authorList>
    </citation>
    <scope>NUCLEOTIDE SEQUENCE [LARGE SCALE GENOMIC DNA]</scope>
    <source>
        <strain evidence="4 5">DSM 3385</strain>
    </source>
</reference>
<proteinExistence type="inferred from homology"/>
<evidence type="ECO:0000256" key="2">
    <source>
        <dbReference type="ARBA" id="ARBA00023002"/>
    </source>
</evidence>
<organism evidence="4 5">
    <name type="scientific">Desulfocicer vacuolatum DSM 3385</name>
    <dbReference type="NCBI Taxonomy" id="1121400"/>
    <lineage>
        <taxon>Bacteria</taxon>
        <taxon>Pseudomonadati</taxon>
        <taxon>Thermodesulfobacteriota</taxon>
        <taxon>Desulfobacteria</taxon>
        <taxon>Desulfobacterales</taxon>
        <taxon>Desulfobacteraceae</taxon>
        <taxon>Desulfocicer</taxon>
    </lineage>
</organism>
<dbReference type="Proteomes" id="UP000192418">
    <property type="component" value="Unassembled WGS sequence"/>
</dbReference>
<dbReference type="InterPro" id="IPR029479">
    <property type="entry name" value="Nitroreductase"/>
</dbReference>
<dbReference type="EMBL" id="FWXY01000013">
    <property type="protein sequence ID" value="SMC87552.1"/>
    <property type="molecule type" value="Genomic_DNA"/>
</dbReference>
<dbReference type="RefSeq" id="WP_084069826.1">
    <property type="nucleotide sequence ID" value="NZ_FWXY01000013.1"/>
</dbReference>
<dbReference type="CDD" id="cd02062">
    <property type="entry name" value="Nitro_FMN_reductase"/>
    <property type="match status" value="1"/>
</dbReference>
<evidence type="ECO:0000259" key="3">
    <source>
        <dbReference type="Pfam" id="PF00881"/>
    </source>
</evidence>
<evidence type="ECO:0000313" key="5">
    <source>
        <dbReference type="Proteomes" id="UP000192418"/>
    </source>
</evidence>
<dbReference type="Pfam" id="PF00881">
    <property type="entry name" value="Nitroreductase"/>
    <property type="match status" value="1"/>
</dbReference>